<keyword evidence="4" id="KW-1185">Reference proteome</keyword>
<keyword evidence="2" id="KW-0812">Transmembrane</keyword>
<evidence type="ECO:0000313" key="4">
    <source>
        <dbReference type="Proteomes" id="UP000664169"/>
    </source>
</evidence>
<gene>
    <name evidence="3" type="ORF">GOMPHAMPRED_007082</name>
</gene>
<keyword evidence="2" id="KW-1133">Transmembrane helix</keyword>
<dbReference type="Proteomes" id="UP000664169">
    <property type="component" value="Unassembled WGS sequence"/>
</dbReference>
<keyword evidence="2" id="KW-0472">Membrane</keyword>
<feature type="compositionally biased region" description="Low complexity" evidence="1">
    <location>
        <begin position="819"/>
        <end position="834"/>
    </location>
</feature>
<dbReference type="EMBL" id="CAJPDQ010000005">
    <property type="protein sequence ID" value="CAF9910415.1"/>
    <property type="molecule type" value="Genomic_DNA"/>
</dbReference>
<sequence>MSVQQQDRSATWNSIIAPAFFAKAYTQALYRPAGCWVDVISTTPLAADMAAYLYPGSNEAFIVEAQLNNLGENTTVKTFAKHYFIVPSTNPLKPSGDYLVSWSEEDFAYIVRNRVKTTEPVNCDNGWAFDHFNFDYGLEEQEDDDVASDTASIENNDISDDNSGKAQESNTSEEDTDKTEDSNVSEGETEKTEHSTATDPNARLSENISENEKEDKRVDSIKSEAGLTNDTTTDSDSVEHLATTDNSKSTESDGIGKLSPSIQSWIDSAVGRDWADIDEEDQEEDLASDNYTVSVVDKGCTTPMSTPTPYNQKYLTSDLDTVSIVDDVHIIRPNTPTPRDKEEDLLFDIYTASSMDEVCIKTPNFITPYNQESKDQDGDKPTVNLPSLAPLPSVATLAPISDEPEDEEIEDSSSEEDSSDEEELEENNPETGHCVQITDTFGSYEADFWRYMYTAPNREANPEGQLCYENYQEPPGDYFALSYACYPQNFKSITSAATSLWAVTSMGVSHRMHGDAKPFSTKHLGVPFSRQSVLAAQACKTINPIRYDGPGYLLENHVGSKLQDAVTGYAHNTFLPIGRHMYEPVDPANPRALHLPIHAHWSILTVPRIYLTPPYIFDHHNPDHHLPPGLPGGTGKSKKRAAPKKASRLSHMKLCYEAEEVAAITVANKTTDIATETIIKPTSTEQPSSQNEEEDHGAPELLSWYTTPIEQDAYELDVISTMLQSEEQQESFPTKQTDDSLVVSHQAKAKAEAAKDADVSLTTTTSELLQKLKADLKQELKEELLEGALREELKQELKTELMAELKANTEEPTPKSDDNNTTTTSKTITTRSPSSGSFLPFGESLMGSVTWTAAGTALLAIGVVAAVFRGLRR</sequence>
<comment type="caution">
    <text evidence="3">The sequence shown here is derived from an EMBL/GenBank/DDBJ whole genome shotgun (WGS) entry which is preliminary data.</text>
</comment>
<organism evidence="3 4">
    <name type="scientific">Gomphillus americanus</name>
    <dbReference type="NCBI Taxonomy" id="1940652"/>
    <lineage>
        <taxon>Eukaryota</taxon>
        <taxon>Fungi</taxon>
        <taxon>Dikarya</taxon>
        <taxon>Ascomycota</taxon>
        <taxon>Pezizomycotina</taxon>
        <taxon>Lecanoromycetes</taxon>
        <taxon>OSLEUM clade</taxon>
        <taxon>Ostropomycetidae</taxon>
        <taxon>Ostropales</taxon>
        <taxon>Graphidaceae</taxon>
        <taxon>Gomphilloideae</taxon>
        <taxon>Gomphillus</taxon>
    </lineage>
</organism>
<feature type="compositionally biased region" description="Acidic residues" evidence="1">
    <location>
        <begin position="402"/>
        <end position="428"/>
    </location>
</feature>
<feature type="compositionally biased region" description="Basic and acidic residues" evidence="1">
    <location>
        <begin position="806"/>
        <end position="818"/>
    </location>
</feature>
<feature type="region of interest" description="Disordered" evidence="1">
    <location>
        <begin position="141"/>
        <end position="259"/>
    </location>
</feature>
<proteinExistence type="predicted"/>
<evidence type="ECO:0000256" key="2">
    <source>
        <dbReference type="SAM" id="Phobius"/>
    </source>
</evidence>
<feature type="transmembrane region" description="Helical" evidence="2">
    <location>
        <begin position="845"/>
        <end position="868"/>
    </location>
</feature>
<feature type="region of interest" description="Disordered" evidence="1">
    <location>
        <begin position="369"/>
        <end position="436"/>
    </location>
</feature>
<feature type="compositionally biased region" description="Basic residues" evidence="1">
    <location>
        <begin position="636"/>
        <end position="646"/>
    </location>
</feature>
<evidence type="ECO:0000256" key="1">
    <source>
        <dbReference type="SAM" id="MobiDB-lite"/>
    </source>
</evidence>
<evidence type="ECO:0000313" key="3">
    <source>
        <dbReference type="EMBL" id="CAF9910415.1"/>
    </source>
</evidence>
<protein>
    <submittedName>
        <fullName evidence="3">Uncharacterized protein</fullName>
    </submittedName>
</protein>
<feature type="compositionally biased region" description="Polar residues" evidence="1">
    <location>
        <begin position="197"/>
        <end position="208"/>
    </location>
</feature>
<reference evidence="3" key="1">
    <citation type="submission" date="2021-03" db="EMBL/GenBank/DDBJ databases">
        <authorList>
            <person name="Tagirdzhanova G."/>
        </authorList>
    </citation>
    <scope>NUCLEOTIDE SEQUENCE</scope>
</reference>
<feature type="compositionally biased region" description="Polar residues" evidence="1">
    <location>
        <begin position="226"/>
        <end position="235"/>
    </location>
</feature>
<name>A0A8H3IBW2_9LECA</name>
<feature type="region of interest" description="Disordered" evidence="1">
    <location>
        <begin position="806"/>
        <end position="834"/>
    </location>
</feature>
<feature type="region of interest" description="Disordered" evidence="1">
    <location>
        <begin position="622"/>
        <end position="646"/>
    </location>
</feature>
<feature type="compositionally biased region" description="Basic and acidic residues" evidence="1">
    <location>
        <begin position="210"/>
        <end position="222"/>
    </location>
</feature>
<dbReference type="AlphaFoldDB" id="A0A8H3IBW2"/>
<accession>A0A8H3IBW2</accession>